<sequence>MDVVGVFYQVVYIVNKSMILQILNISYLNQNHQNITFLFI</sequence>
<proteinExistence type="predicted"/>
<dbReference type="Proteomes" id="UP000688137">
    <property type="component" value="Unassembled WGS sequence"/>
</dbReference>
<evidence type="ECO:0000313" key="1">
    <source>
        <dbReference type="EMBL" id="CAD8055778.1"/>
    </source>
</evidence>
<name>A0A8S1KKY7_PARPR</name>
<dbReference type="AlphaFoldDB" id="A0A8S1KKY7"/>
<gene>
    <name evidence="1" type="ORF">PPRIM_AZ9-3.1.T0230352</name>
</gene>
<keyword evidence="2" id="KW-1185">Reference proteome</keyword>
<comment type="caution">
    <text evidence="1">The sequence shown here is derived from an EMBL/GenBank/DDBJ whole genome shotgun (WGS) entry which is preliminary data.</text>
</comment>
<evidence type="ECO:0000313" key="2">
    <source>
        <dbReference type="Proteomes" id="UP000688137"/>
    </source>
</evidence>
<accession>A0A8S1KKY7</accession>
<dbReference type="EMBL" id="CAJJDM010000021">
    <property type="protein sequence ID" value="CAD8055778.1"/>
    <property type="molecule type" value="Genomic_DNA"/>
</dbReference>
<reference evidence="1" key="1">
    <citation type="submission" date="2021-01" db="EMBL/GenBank/DDBJ databases">
        <authorList>
            <consortium name="Genoscope - CEA"/>
            <person name="William W."/>
        </authorList>
    </citation>
    <scope>NUCLEOTIDE SEQUENCE</scope>
</reference>
<protein>
    <submittedName>
        <fullName evidence="1">Uncharacterized protein</fullName>
    </submittedName>
</protein>
<organism evidence="1 2">
    <name type="scientific">Paramecium primaurelia</name>
    <dbReference type="NCBI Taxonomy" id="5886"/>
    <lineage>
        <taxon>Eukaryota</taxon>
        <taxon>Sar</taxon>
        <taxon>Alveolata</taxon>
        <taxon>Ciliophora</taxon>
        <taxon>Intramacronucleata</taxon>
        <taxon>Oligohymenophorea</taxon>
        <taxon>Peniculida</taxon>
        <taxon>Parameciidae</taxon>
        <taxon>Paramecium</taxon>
    </lineage>
</organism>